<evidence type="ECO:0000313" key="2">
    <source>
        <dbReference type="Proteomes" id="UP000605259"/>
    </source>
</evidence>
<organism evidence="1 2">
    <name type="scientific">Priestia taiwanensis</name>
    <dbReference type="NCBI Taxonomy" id="1347902"/>
    <lineage>
        <taxon>Bacteria</taxon>
        <taxon>Bacillati</taxon>
        <taxon>Bacillota</taxon>
        <taxon>Bacilli</taxon>
        <taxon>Bacillales</taxon>
        <taxon>Bacillaceae</taxon>
        <taxon>Priestia</taxon>
    </lineage>
</organism>
<accession>A0A917ASJ5</accession>
<sequence length="87" mass="10532">MKFDSSMHLHVGYYENGMDVEAIGYTIQDKDTWVFFFESNQELPFPYEWFHTFGYKIFTINADNISYEIGCKRFEEWLKENNMIECT</sequence>
<reference evidence="1" key="2">
    <citation type="submission" date="2020-09" db="EMBL/GenBank/DDBJ databases">
        <authorList>
            <person name="Sun Q."/>
            <person name="Zhou Y."/>
        </authorList>
    </citation>
    <scope>NUCLEOTIDE SEQUENCE</scope>
    <source>
        <strain evidence="1">CGMCC 1.12698</strain>
    </source>
</reference>
<name>A0A917ASJ5_9BACI</name>
<dbReference type="InterPro" id="IPR025047">
    <property type="entry name" value="DUF3986"/>
</dbReference>
<comment type="caution">
    <text evidence="1">The sequence shown here is derived from an EMBL/GenBank/DDBJ whole genome shotgun (WGS) entry which is preliminary data.</text>
</comment>
<proteinExistence type="predicted"/>
<dbReference type="EMBL" id="BMFK01000001">
    <property type="protein sequence ID" value="GGE72649.1"/>
    <property type="molecule type" value="Genomic_DNA"/>
</dbReference>
<reference evidence="1" key="1">
    <citation type="journal article" date="2014" name="Int. J. Syst. Evol. Microbiol.">
        <title>Complete genome sequence of Corynebacterium casei LMG S-19264T (=DSM 44701T), isolated from a smear-ripened cheese.</title>
        <authorList>
            <consortium name="US DOE Joint Genome Institute (JGI-PGF)"/>
            <person name="Walter F."/>
            <person name="Albersmeier A."/>
            <person name="Kalinowski J."/>
            <person name="Ruckert C."/>
        </authorList>
    </citation>
    <scope>NUCLEOTIDE SEQUENCE</scope>
    <source>
        <strain evidence="1">CGMCC 1.12698</strain>
    </source>
</reference>
<dbReference type="Pfam" id="PF13143">
    <property type="entry name" value="DUF3986"/>
    <property type="match status" value="1"/>
</dbReference>
<evidence type="ECO:0008006" key="3">
    <source>
        <dbReference type="Google" id="ProtNLM"/>
    </source>
</evidence>
<keyword evidence="2" id="KW-1185">Reference proteome</keyword>
<dbReference type="RefSeq" id="WP_188388498.1">
    <property type="nucleotide sequence ID" value="NZ_BMFK01000001.1"/>
</dbReference>
<gene>
    <name evidence="1" type="ORF">GCM10007140_23200</name>
</gene>
<dbReference type="Proteomes" id="UP000605259">
    <property type="component" value="Unassembled WGS sequence"/>
</dbReference>
<dbReference type="AlphaFoldDB" id="A0A917ASJ5"/>
<protein>
    <recommendedName>
        <fullName evidence="3">DUF3986 domain-containing protein</fullName>
    </recommendedName>
</protein>
<evidence type="ECO:0000313" key="1">
    <source>
        <dbReference type="EMBL" id="GGE72649.1"/>
    </source>
</evidence>